<evidence type="ECO:0000259" key="2">
    <source>
        <dbReference type="Pfam" id="PF20703"/>
    </source>
</evidence>
<dbReference type="GO" id="GO:0016491">
    <property type="term" value="F:oxidoreductase activity"/>
    <property type="evidence" value="ECO:0007669"/>
    <property type="project" value="InterPro"/>
</dbReference>
<evidence type="ECO:0000313" key="4">
    <source>
        <dbReference type="Proteomes" id="UP000050509"/>
    </source>
</evidence>
<dbReference type="Pfam" id="PF01593">
    <property type="entry name" value="Amino_oxidase"/>
    <property type="match status" value="1"/>
</dbReference>
<keyword evidence="4" id="KW-1185">Reference proteome</keyword>
<reference evidence="3 4" key="1">
    <citation type="submission" date="2015-09" db="EMBL/GenBank/DDBJ databases">
        <title>Draft genome sequence of Kouleothrix aurantiaca JCM 19913.</title>
        <authorList>
            <person name="Hemp J."/>
        </authorList>
    </citation>
    <scope>NUCLEOTIDE SEQUENCE [LARGE SCALE GENOMIC DNA]</scope>
    <source>
        <strain evidence="3 4">COM-B</strain>
    </source>
</reference>
<dbReference type="InterPro" id="IPR002937">
    <property type="entry name" value="Amino_oxidase"/>
</dbReference>
<proteinExistence type="predicted"/>
<dbReference type="InterPro" id="IPR049052">
    <property type="entry name" value="nSTAND1"/>
</dbReference>
<dbReference type="Pfam" id="PF20703">
    <property type="entry name" value="nSTAND1"/>
    <property type="match status" value="1"/>
</dbReference>
<dbReference type="AlphaFoldDB" id="A0A0N8PS69"/>
<dbReference type="PANTHER" id="PTHR42923">
    <property type="entry name" value="PROTOPORPHYRINOGEN OXIDASE"/>
    <property type="match status" value="1"/>
</dbReference>
<dbReference type="InterPro" id="IPR050464">
    <property type="entry name" value="Zeta_carotene_desat/Oxidored"/>
</dbReference>
<name>A0A0N8PS69_9CHLR</name>
<feature type="domain" description="Amine oxidase" evidence="1">
    <location>
        <begin position="11"/>
        <end position="100"/>
    </location>
</feature>
<sequence length="378" mass="40773">MRAIIAGAGPAGFATAKWLNDRGYEVVLLEKRAVPGGKVSAWRDADGDWVESGLHVFFGAYHNLLNFLAECGLHDSFDWTPAAMVFLAPGHSPFDLPHNPKLTPENNPYLGLRAFTENEHTLFFGRSSETNYLMLVVRTTPLTIVSGPTGSGKTSLVLAGLLPQLRADTDTPRTILTPVAFGENPFDQLAALDLPAAEKESFLGRVAARWTNDRGPLSARIDAWVSANPGKQLVLVLDQLEALCANNQPGSQAGDAATDLAEALSKHADILRVVGIIRSDALDLFSKVHLTNDSPLTAHWKPENIVPVSGSVSTDRLREMIVGPASERVLFFENDALVNQIANSVAGNPGALPVLSLVLSATYLNYIKRVPIDRTIIT</sequence>
<dbReference type="SUPFAM" id="SSF52540">
    <property type="entry name" value="P-loop containing nucleoside triphosphate hydrolases"/>
    <property type="match status" value="1"/>
</dbReference>
<dbReference type="PATRIC" id="fig|186479.3.peg.9962"/>
<evidence type="ECO:0000313" key="3">
    <source>
        <dbReference type="EMBL" id="KPV51893.1"/>
    </source>
</evidence>
<dbReference type="InterPro" id="IPR027417">
    <property type="entry name" value="P-loop_NTPase"/>
</dbReference>
<gene>
    <name evidence="3" type="ORF">SE17_18660</name>
</gene>
<dbReference type="SUPFAM" id="SSF51905">
    <property type="entry name" value="FAD/NAD(P)-binding domain"/>
    <property type="match status" value="1"/>
</dbReference>
<comment type="caution">
    <text evidence="3">The sequence shown here is derived from an EMBL/GenBank/DDBJ whole genome shotgun (WGS) entry which is preliminary data.</text>
</comment>
<feature type="non-terminal residue" evidence="3">
    <location>
        <position position="378"/>
    </location>
</feature>
<accession>A0A0N8PS69</accession>
<dbReference type="EMBL" id="LJCR01000735">
    <property type="protein sequence ID" value="KPV51893.1"/>
    <property type="molecule type" value="Genomic_DNA"/>
</dbReference>
<evidence type="ECO:0000259" key="1">
    <source>
        <dbReference type="Pfam" id="PF01593"/>
    </source>
</evidence>
<dbReference type="Gene3D" id="3.50.50.60">
    <property type="entry name" value="FAD/NAD(P)-binding domain"/>
    <property type="match status" value="1"/>
</dbReference>
<dbReference type="PANTHER" id="PTHR42923:SF47">
    <property type="entry name" value="BLR3003 PROTEIN"/>
    <property type="match status" value="1"/>
</dbReference>
<protein>
    <submittedName>
        <fullName evidence="3">Uncharacterized protein</fullName>
    </submittedName>
</protein>
<dbReference type="PRINTS" id="PR00419">
    <property type="entry name" value="ADXRDTASE"/>
</dbReference>
<dbReference type="Proteomes" id="UP000050509">
    <property type="component" value="Unassembled WGS sequence"/>
</dbReference>
<feature type="domain" description="Novel STAND NTPase 1" evidence="2">
    <location>
        <begin position="108"/>
        <end position="365"/>
    </location>
</feature>
<dbReference type="InterPro" id="IPR036188">
    <property type="entry name" value="FAD/NAD-bd_sf"/>
</dbReference>
<organism evidence="3 4">
    <name type="scientific">Kouleothrix aurantiaca</name>
    <dbReference type="NCBI Taxonomy" id="186479"/>
    <lineage>
        <taxon>Bacteria</taxon>
        <taxon>Bacillati</taxon>
        <taxon>Chloroflexota</taxon>
        <taxon>Chloroflexia</taxon>
        <taxon>Chloroflexales</taxon>
        <taxon>Roseiflexineae</taxon>
        <taxon>Roseiflexaceae</taxon>
        <taxon>Kouleothrix</taxon>
    </lineage>
</organism>